<comment type="caution">
    <text evidence="1">The sequence shown here is derived from an EMBL/GenBank/DDBJ whole genome shotgun (WGS) entry which is preliminary data.</text>
</comment>
<dbReference type="Pfam" id="PF01161">
    <property type="entry name" value="PBP"/>
    <property type="match status" value="1"/>
</dbReference>
<dbReference type="OrthoDB" id="9797506at2"/>
<dbReference type="EMBL" id="PDOB01000011">
    <property type="protein sequence ID" value="PIL40114.1"/>
    <property type="molecule type" value="Genomic_DNA"/>
</dbReference>
<protein>
    <submittedName>
        <fullName evidence="1">YbhB/YbcL family Raf kinase inhibitor-like protein</fullName>
    </submittedName>
</protein>
<sequence length="221" mass="24364">MRLWSNSFIEGGVIPPECAFAQIDPVNHVRHAGNRSPHLAWDEVPSGTQSLALFCRDVDAPPHGSDVNREGKVVAADLPRVEFFQWTLVDIPVVIRSLAEGAFSTRVTPHGKPGPLVPFTIKNGTEHQLRQGLNDYTSWFANDPDMAGDYYGYDGPCPPWNDMRPHAYLFCMYALDIARFALEGRFTGAEARHAICGHILDEAQVFGVYSLNAEVADALVG</sequence>
<dbReference type="InterPro" id="IPR008914">
    <property type="entry name" value="PEBP"/>
</dbReference>
<dbReference type="SUPFAM" id="SSF49777">
    <property type="entry name" value="PEBP-like"/>
    <property type="match status" value="1"/>
</dbReference>
<name>A0A2G8T275_9BURK</name>
<dbReference type="AlphaFoldDB" id="A0A2G8T275"/>
<dbReference type="RefSeq" id="WP_099915694.1">
    <property type="nucleotide sequence ID" value="NZ_BMHS01000006.1"/>
</dbReference>
<evidence type="ECO:0000313" key="1">
    <source>
        <dbReference type="EMBL" id="PIL40114.1"/>
    </source>
</evidence>
<gene>
    <name evidence="1" type="ORF">CR103_09200</name>
</gene>
<dbReference type="NCBIfam" id="TIGR00481">
    <property type="entry name" value="YbhB/YbcL family Raf kinase inhibitor-like protein"/>
    <property type="match status" value="1"/>
</dbReference>
<organism evidence="1 2">
    <name type="scientific">Massilia psychrophila</name>
    <dbReference type="NCBI Taxonomy" id="1603353"/>
    <lineage>
        <taxon>Bacteria</taxon>
        <taxon>Pseudomonadati</taxon>
        <taxon>Pseudomonadota</taxon>
        <taxon>Betaproteobacteria</taxon>
        <taxon>Burkholderiales</taxon>
        <taxon>Oxalobacteraceae</taxon>
        <taxon>Telluria group</taxon>
        <taxon>Massilia</taxon>
    </lineage>
</organism>
<dbReference type="Proteomes" id="UP000228593">
    <property type="component" value="Unassembled WGS sequence"/>
</dbReference>
<proteinExistence type="predicted"/>
<keyword evidence="2" id="KW-1185">Reference proteome</keyword>
<evidence type="ECO:0000313" key="2">
    <source>
        <dbReference type="Proteomes" id="UP000228593"/>
    </source>
</evidence>
<dbReference type="InterPro" id="IPR005247">
    <property type="entry name" value="YbhB_YbcL/LppC-like"/>
</dbReference>
<dbReference type="Gene3D" id="3.90.280.10">
    <property type="entry name" value="PEBP-like"/>
    <property type="match status" value="1"/>
</dbReference>
<accession>A0A2G8T275</accession>
<dbReference type="CDD" id="cd00865">
    <property type="entry name" value="PEBP_bact_arch"/>
    <property type="match status" value="1"/>
</dbReference>
<reference evidence="1 2" key="1">
    <citation type="submission" date="2017-10" db="EMBL/GenBank/DDBJ databases">
        <title>Massilia psychrophilum sp. nov., a novel purple-pigmented bacterium isolated from Tianshan glacier, Xinjiang Municipality, China.</title>
        <authorList>
            <person name="Wang H."/>
        </authorList>
    </citation>
    <scope>NUCLEOTIDE SEQUENCE [LARGE SCALE GENOMIC DNA]</scope>
    <source>
        <strain evidence="1 2">JCM 30813</strain>
    </source>
</reference>
<dbReference type="InterPro" id="IPR036610">
    <property type="entry name" value="PEBP-like_sf"/>
</dbReference>